<dbReference type="Pfam" id="PF03843">
    <property type="entry name" value="Slp"/>
    <property type="match status" value="1"/>
</dbReference>
<dbReference type="Proteomes" id="UP000595095">
    <property type="component" value="Chromosome"/>
</dbReference>
<dbReference type="PANTHER" id="PTHR37530:SF1">
    <property type="entry name" value="OUTER MEMBRANE PROTEIN SLP"/>
    <property type="match status" value="1"/>
</dbReference>
<evidence type="ECO:0000256" key="1">
    <source>
        <dbReference type="SAM" id="Coils"/>
    </source>
</evidence>
<evidence type="ECO:0000313" key="3">
    <source>
        <dbReference type="Proteomes" id="UP000595095"/>
    </source>
</evidence>
<sequence>MAVSVVLLLSGCAMVPDNLAVPEGTTLVSYQGAVTGGSEVTGRTARWGGVIVGVENKPDKTFIEVVHFPLNHYGRPNTSEETIGRFKVKIDGFVDPIVFDEGRSATFLGNVAKPITGMVGEQPYMFPAVQARDYHLWRETTTYDVSTLYFNYGTGWYSPFYYGHPHWGPHPVFSRSHIRVIESRGFQPKLKQQKALKENRLKRLERRSERVKDGIKSEID</sequence>
<dbReference type="GO" id="GO:0019867">
    <property type="term" value="C:outer membrane"/>
    <property type="evidence" value="ECO:0007669"/>
    <property type="project" value="InterPro"/>
</dbReference>
<gene>
    <name evidence="2" type="ORF">IT774_05700</name>
</gene>
<keyword evidence="2" id="KW-0449">Lipoprotein</keyword>
<protein>
    <submittedName>
        <fullName evidence="2">Slp family lipoprotein</fullName>
    </submittedName>
</protein>
<dbReference type="PANTHER" id="PTHR37530">
    <property type="entry name" value="OUTER MEMBRANE PROTEIN SLP"/>
    <property type="match status" value="1"/>
</dbReference>
<dbReference type="NCBIfam" id="TIGR00752">
    <property type="entry name" value="slp"/>
    <property type="match status" value="1"/>
</dbReference>
<dbReference type="KEGG" id="smaa:IT774_05700"/>
<keyword evidence="1" id="KW-0175">Coiled coil</keyword>
<dbReference type="AlphaFoldDB" id="A0A7S9HEB2"/>
<reference evidence="2 3" key="1">
    <citation type="submission" date="2020-11" db="EMBL/GenBank/DDBJ databases">
        <title>Complete genome sequence for Salinimonas sp. strain G2-b.</title>
        <authorList>
            <person name="Park S.-J."/>
        </authorList>
    </citation>
    <scope>NUCLEOTIDE SEQUENCE [LARGE SCALE GENOMIC DNA]</scope>
    <source>
        <strain evidence="2 3">G2-b</strain>
    </source>
</reference>
<feature type="coiled-coil region" evidence="1">
    <location>
        <begin position="187"/>
        <end position="214"/>
    </location>
</feature>
<organism evidence="2 3">
    <name type="scientific">Salinimonas marina</name>
    <dbReference type="NCBI Taxonomy" id="2785918"/>
    <lineage>
        <taxon>Bacteria</taxon>
        <taxon>Pseudomonadati</taxon>
        <taxon>Pseudomonadota</taxon>
        <taxon>Gammaproteobacteria</taxon>
        <taxon>Alteromonadales</taxon>
        <taxon>Alteromonadaceae</taxon>
        <taxon>Alteromonas/Salinimonas group</taxon>
        <taxon>Salinimonas</taxon>
    </lineage>
</organism>
<name>A0A7S9HEB2_9ALTE</name>
<evidence type="ECO:0000313" key="2">
    <source>
        <dbReference type="EMBL" id="QPG07146.1"/>
    </source>
</evidence>
<keyword evidence="3" id="KW-1185">Reference proteome</keyword>
<dbReference type="InterPro" id="IPR004658">
    <property type="entry name" value="OMP_Slp"/>
</dbReference>
<accession>A0A7S9HEB2</accession>
<dbReference type="EMBL" id="CP064795">
    <property type="protein sequence ID" value="QPG07146.1"/>
    <property type="molecule type" value="Genomic_DNA"/>
</dbReference>
<proteinExistence type="predicted"/>